<keyword evidence="3" id="KW-1185">Reference proteome</keyword>
<evidence type="ECO:0000313" key="2">
    <source>
        <dbReference type="EMBL" id="KAF6830962.1"/>
    </source>
</evidence>
<organism evidence="2 3">
    <name type="scientific">Colletotrichum plurivorum</name>
    <dbReference type="NCBI Taxonomy" id="2175906"/>
    <lineage>
        <taxon>Eukaryota</taxon>
        <taxon>Fungi</taxon>
        <taxon>Dikarya</taxon>
        <taxon>Ascomycota</taxon>
        <taxon>Pezizomycotina</taxon>
        <taxon>Sordariomycetes</taxon>
        <taxon>Hypocreomycetidae</taxon>
        <taxon>Glomerellales</taxon>
        <taxon>Glomerellaceae</taxon>
        <taxon>Colletotrichum</taxon>
        <taxon>Colletotrichum orchidearum species complex</taxon>
    </lineage>
</organism>
<evidence type="ECO:0000256" key="1">
    <source>
        <dbReference type="SAM" id="MobiDB-lite"/>
    </source>
</evidence>
<protein>
    <submittedName>
        <fullName evidence="2">Uncharacterized protein</fullName>
    </submittedName>
</protein>
<sequence length="152" mass="17087">MAMTTEEFFHSLYRIEMRRRQGSVCQSTRAANAHVAHWLGGSRRIAAWTNERERSQMAPRHVLHASPTSGRIAVPTWRRLGMKSYSDKSRKKFAKICEVPKFEPPPAAREVQTWARVLLALGRHSVGVTSAAPRAETEVRGSRDFSASRASA</sequence>
<comment type="caution">
    <text evidence="2">The sequence shown here is derived from an EMBL/GenBank/DDBJ whole genome shotgun (WGS) entry which is preliminary data.</text>
</comment>
<accession>A0A8H6KGB5</accession>
<reference evidence="2" key="1">
    <citation type="journal article" date="2020" name="Phytopathology">
        <title>Genome Sequence Resources of Colletotrichum truncatum, C. plurivorum, C. musicola, and C. sojae: Four Species Pathogenic to Soybean (Glycine max).</title>
        <authorList>
            <person name="Rogerio F."/>
            <person name="Boufleur T.R."/>
            <person name="Ciampi-Guillardi M."/>
            <person name="Sukno S.A."/>
            <person name="Thon M.R."/>
            <person name="Massola Junior N.S."/>
            <person name="Baroncelli R."/>
        </authorList>
    </citation>
    <scope>NUCLEOTIDE SEQUENCE</scope>
    <source>
        <strain evidence="2">LFN00145</strain>
    </source>
</reference>
<evidence type="ECO:0000313" key="3">
    <source>
        <dbReference type="Proteomes" id="UP000654918"/>
    </source>
</evidence>
<dbReference type="EMBL" id="WIGO01000087">
    <property type="protein sequence ID" value="KAF6830962.1"/>
    <property type="molecule type" value="Genomic_DNA"/>
</dbReference>
<dbReference type="Proteomes" id="UP000654918">
    <property type="component" value="Unassembled WGS sequence"/>
</dbReference>
<proteinExistence type="predicted"/>
<gene>
    <name evidence="2" type="ORF">CPLU01_07015</name>
</gene>
<dbReference type="AlphaFoldDB" id="A0A8H6KGB5"/>
<feature type="region of interest" description="Disordered" evidence="1">
    <location>
        <begin position="130"/>
        <end position="152"/>
    </location>
</feature>
<name>A0A8H6KGB5_9PEZI</name>